<dbReference type="SUPFAM" id="SSF53590">
    <property type="entry name" value="Nucleoside hydrolase"/>
    <property type="match status" value="1"/>
</dbReference>
<keyword evidence="2" id="KW-0378">Hydrolase</keyword>
<keyword evidence="6" id="KW-1185">Reference proteome</keyword>
<dbReference type="Gene3D" id="3.90.245.10">
    <property type="entry name" value="Ribonucleoside hydrolase-like"/>
    <property type="match status" value="1"/>
</dbReference>
<evidence type="ECO:0000256" key="2">
    <source>
        <dbReference type="ARBA" id="ARBA00022801"/>
    </source>
</evidence>
<dbReference type="PANTHER" id="PTHR12304">
    <property type="entry name" value="INOSINE-URIDINE PREFERRING NUCLEOSIDE HYDROLASE"/>
    <property type="match status" value="1"/>
</dbReference>
<dbReference type="GO" id="GO:0008477">
    <property type="term" value="F:purine nucleosidase activity"/>
    <property type="evidence" value="ECO:0007669"/>
    <property type="project" value="TreeGrafter"/>
</dbReference>
<evidence type="ECO:0000256" key="3">
    <source>
        <dbReference type="ARBA" id="ARBA00023295"/>
    </source>
</evidence>
<dbReference type="GO" id="GO:0006152">
    <property type="term" value="P:purine nucleoside catabolic process"/>
    <property type="evidence" value="ECO:0007669"/>
    <property type="project" value="TreeGrafter"/>
</dbReference>
<evidence type="ECO:0000313" key="5">
    <source>
        <dbReference type="EMBL" id="VUG20266.1"/>
    </source>
</evidence>
<organism evidence="5 6">
    <name type="scientific">Dekkera bruxellensis</name>
    <name type="common">Brettanomyces custersii</name>
    <dbReference type="NCBI Taxonomy" id="5007"/>
    <lineage>
        <taxon>Eukaryota</taxon>
        <taxon>Fungi</taxon>
        <taxon>Dikarya</taxon>
        <taxon>Ascomycota</taxon>
        <taxon>Saccharomycotina</taxon>
        <taxon>Pichiomycetes</taxon>
        <taxon>Pichiales</taxon>
        <taxon>Pichiaceae</taxon>
        <taxon>Brettanomyces</taxon>
    </lineage>
</organism>
<dbReference type="Proteomes" id="UP000478008">
    <property type="component" value="Unassembled WGS sequence"/>
</dbReference>
<dbReference type="Pfam" id="PF01156">
    <property type="entry name" value="IU_nuc_hydro"/>
    <property type="match status" value="1"/>
</dbReference>
<dbReference type="PANTHER" id="PTHR12304:SF4">
    <property type="entry name" value="URIDINE NUCLEOSIDASE"/>
    <property type="match status" value="1"/>
</dbReference>
<evidence type="ECO:0000256" key="1">
    <source>
        <dbReference type="ARBA" id="ARBA00009176"/>
    </source>
</evidence>
<name>A0A7D9H2M7_DEKBR</name>
<feature type="domain" description="Inosine/uridine-preferring nucleoside hydrolase" evidence="4">
    <location>
        <begin position="11"/>
        <end position="318"/>
    </location>
</feature>
<dbReference type="GO" id="GO:0005829">
    <property type="term" value="C:cytosol"/>
    <property type="evidence" value="ECO:0007669"/>
    <property type="project" value="TreeGrafter"/>
</dbReference>
<gene>
    <name evidence="5" type="ORF">DEBR0S6_11738G</name>
</gene>
<protein>
    <submittedName>
        <fullName evidence="5">DEBR0S6_11738g1_1</fullName>
    </submittedName>
</protein>
<keyword evidence="3" id="KW-0326">Glycosidase</keyword>
<dbReference type="InterPro" id="IPR023186">
    <property type="entry name" value="IUNH"/>
</dbReference>
<evidence type="ECO:0000259" key="4">
    <source>
        <dbReference type="Pfam" id="PF01156"/>
    </source>
</evidence>
<dbReference type="EMBL" id="CABFWN010000006">
    <property type="protein sequence ID" value="VUG20266.1"/>
    <property type="molecule type" value="Genomic_DNA"/>
</dbReference>
<comment type="similarity">
    <text evidence="1">Belongs to the IUNH family.</text>
</comment>
<dbReference type="InterPro" id="IPR001910">
    <property type="entry name" value="Inosine/uridine_hydrolase_dom"/>
</dbReference>
<dbReference type="AlphaFoldDB" id="A0A7D9H2M7"/>
<sequence length="330" mass="36176">MTQDAKIPKKVIIDCDPGIDDSSALLLALSPGNLDVKAITTVSGNFVASKCMQNAKKVLSMIGRFDIPLGQGPEKPLVRPYPKDPFFHGGDGLADLNMPELEESGWEKQKDPMVASDLICETVNKYKNDITIVCLGPLTNVALACIKDPELPKKVKQVVMIGGSYGFSPVEALHATGDNPVSEWNVYVDPEAAKIVFDMKFNLVAVGMDIFCQPCIAMDKEHCEILEKSKSPAAKFVIGVLNFLRRRGFGDYCALIDPLAVAYALDSSIMVTQKVDIAVETESKLSLGQIIVDRREKFKWKGLAQVNAASKVDGQKYLDLLVDSFVRYQD</sequence>
<proteinExistence type="inferred from homology"/>
<dbReference type="InterPro" id="IPR036452">
    <property type="entry name" value="Ribo_hydro-like"/>
</dbReference>
<accession>A0A7D9H2M7</accession>
<evidence type="ECO:0000313" key="6">
    <source>
        <dbReference type="Proteomes" id="UP000478008"/>
    </source>
</evidence>
<reference evidence="5 6" key="1">
    <citation type="submission" date="2019-07" db="EMBL/GenBank/DDBJ databases">
        <authorList>
            <person name="Friedrich A."/>
            <person name="Schacherer J."/>
        </authorList>
    </citation>
    <scope>NUCLEOTIDE SEQUENCE [LARGE SCALE GENOMIC DNA]</scope>
</reference>